<dbReference type="InterPro" id="IPR038637">
    <property type="entry name" value="NPCBM_sf"/>
</dbReference>
<dbReference type="InterPro" id="IPR008979">
    <property type="entry name" value="Galactose-bd-like_sf"/>
</dbReference>
<dbReference type="Gene3D" id="2.60.120.1060">
    <property type="entry name" value="NPCBM/NEW2 domain"/>
    <property type="match status" value="1"/>
</dbReference>
<proteinExistence type="predicted"/>
<dbReference type="InterPro" id="IPR013222">
    <property type="entry name" value="Glyco_hyd_98_carb-bd"/>
</dbReference>
<dbReference type="Pfam" id="PF08305">
    <property type="entry name" value="NPCBM"/>
    <property type="match status" value="1"/>
</dbReference>
<dbReference type="RefSeq" id="WP_322458698.1">
    <property type="nucleotide sequence ID" value="NZ_WNVC01000295.1"/>
</dbReference>
<feature type="non-terminal residue" evidence="2">
    <location>
        <position position="242"/>
    </location>
</feature>
<dbReference type="EMBL" id="WNVC01000295">
    <property type="protein sequence ID" value="MDZ5000413.1"/>
    <property type="molecule type" value="Genomic_DNA"/>
</dbReference>
<dbReference type="SUPFAM" id="SSF49785">
    <property type="entry name" value="Galactose-binding domain-like"/>
    <property type="match status" value="1"/>
</dbReference>
<dbReference type="AlphaFoldDB" id="A0AAW9I7I4"/>
<sequence length="242" mass="27346">VDASQEDKGSVTFKIYADDKEVYSSEEMTGLTPMKFVSIDVKGVNKLKLVCERGQNDWNDHADFADAKFTTSFLDKEDIDIRDSLEEAILRGEIKESEGFNEFTTTKSTWKLYVDALDVVKKLLEEEKPNKDKAKNSSESLNAAIDGLTLRADEKDLETLMSLINENKEIESNYSAEIYSAMKKAIKIGEDIFSKDANEISASEVKEALTELSNKKEVLNLYLKEKVDELKTKIDEANNRLS</sequence>
<name>A0AAW9I7I4_CLOPF</name>
<evidence type="ECO:0000313" key="3">
    <source>
        <dbReference type="Proteomes" id="UP001291306"/>
    </source>
</evidence>
<comment type="caution">
    <text evidence="2">The sequence shown here is derived from an EMBL/GenBank/DDBJ whole genome shotgun (WGS) entry which is preliminary data.</text>
</comment>
<dbReference type="Proteomes" id="UP001291306">
    <property type="component" value="Unassembled WGS sequence"/>
</dbReference>
<feature type="domain" description="Glycosyl hydrolase family 98 putative carbohydrate-binding module" evidence="1">
    <location>
        <begin position="1"/>
        <end position="70"/>
    </location>
</feature>
<organism evidence="2 3">
    <name type="scientific">Clostridium perfringens</name>
    <dbReference type="NCBI Taxonomy" id="1502"/>
    <lineage>
        <taxon>Bacteria</taxon>
        <taxon>Bacillati</taxon>
        <taxon>Bacillota</taxon>
        <taxon>Clostridia</taxon>
        <taxon>Eubacteriales</taxon>
        <taxon>Clostridiaceae</taxon>
        <taxon>Clostridium</taxon>
    </lineage>
</organism>
<gene>
    <name evidence="2" type="ORF">GNF79_15325</name>
</gene>
<protein>
    <recommendedName>
        <fullName evidence="1">Glycosyl hydrolase family 98 putative carbohydrate-binding module domain-containing protein</fullName>
    </recommendedName>
</protein>
<evidence type="ECO:0000259" key="1">
    <source>
        <dbReference type="Pfam" id="PF08305"/>
    </source>
</evidence>
<accession>A0AAW9I7I4</accession>
<reference evidence="2" key="1">
    <citation type="submission" date="2019-11" db="EMBL/GenBank/DDBJ databases">
        <title>Characterization of Clostridium perfringens isolates from swine manure treated agricultural soils.</title>
        <authorList>
            <person name="Wushke S.T."/>
        </authorList>
    </citation>
    <scope>NUCLEOTIDE SEQUENCE</scope>
    <source>
        <strain evidence="2">X26</strain>
    </source>
</reference>
<evidence type="ECO:0000313" key="2">
    <source>
        <dbReference type="EMBL" id="MDZ5000413.1"/>
    </source>
</evidence>
<feature type="non-terminal residue" evidence="2">
    <location>
        <position position="1"/>
    </location>
</feature>